<dbReference type="InterPro" id="IPR050377">
    <property type="entry name" value="Radical_SAM_PqqE_MftC-like"/>
</dbReference>
<dbReference type="AlphaFoldDB" id="A0A519BEF0"/>
<dbReference type="GO" id="GO:0003824">
    <property type="term" value="F:catalytic activity"/>
    <property type="evidence" value="ECO:0007669"/>
    <property type="project" value="InterPro"/>
</dbReference>
<dbReference type="PIRSF" id="PIRSF037420">
    <property type="entry name" value="PQQ_syn_pqqE"/>
    <property type="match status" value="1"/>
</dbReference>
<comment type="cofactor">
    <cofactor evidence="1">
        <name>[4Fe-4S] cluster</name>
        <dbReference type="ChEBI" id="CHEBI:49883"/>
    </cofactor>
</comment>
<dbReference type="CDD" id="cd01335">
    <property type="entry name" value="Radical_SAM"/>
    <property type="match status" value="1"/>
</dbReference>
<dbReference type="SMART" id="SM00729">
    <property type="entry name" value="Elp3"/>
    <property type="match status" value="1"/>
</dbReference>
<reference evidence="8 9" key="1">
    <citation type="journal article" date="2019" name="ISME J.">
        <title>Insights into ecological role of a new deltaproteobacterial order Candidatus Acidulodesulfobacterales by metagenomics and metatranscriptomics.</title>
        <authorList>
            <person name="Tan S."/>
            <person name="Liu J."/>
            <person name="Fang Y."/>
            <person name="Hedlund B.P."/>
            <person name="Lian Z.H."/>
            <person name="Huang L.Y."/>
            <person name="Li J.T."/>
            <person name="Huang L.N."/>
            <person name="Li W.J."/>
            <person name="Jiang H.C."/>
            <person name="Dong H.L."/>
            <person name="Shu W.S."/>
        </authorList>
    </citation>
    <scope>NUCLEOTIDE SEQUENCE [LARGE SCALE GENOMIC DNA]</scope>
    <source>
        <strain evidence="8">AP2</strain>
    </source>
</reference>
<evidence type="ECO:0000313" key="9">
    <source>
        <dbReference type="Proteomes" id="UP000316562"/>
    </source>
</evidence>
<evidence type="ECO:0000256" key="6">
    <source>
        <dbReference type="ARBA" id="ARBA00023014"/>
    </source>
</evidence>
<dbReference type="InterPro" id="IPR058240">
    <property type="entry name" value="rSAM_sf"/>
</dbReference>
<name>A0A519BEF0_ACIG2</name>
<evidence type="ECO:0000313" key="8">
    <source>
        <dbReference type="EMBL" id="RZD15643.1"/>
    </source>
</evidence>
<dbReference type="PANTHER" id="PTHR11228:SF7">
    <property type="entry name" value="PQQA PEPTIDE CYCLASE"/>
    <property type="match status" value="1"/>
</dbReference>
<evidence type="ECO:0000256" key="3">
    <source>
        <dbReference type="ARBA" id="ARBA00022691"/>
    </source>
</evidence>
<evidence type="ECO:0000256" key="4">
    <source>
        <dbReference type="ARBA" id="ARBA00022723"/>
    </source>
</evidence>
<dbReference type="PROSITE" id="PS51918">
    <property type="entry name" value="RADICAL_SAM"/>
    <property type="match status" value="1"/>
</dbReference>
<keyword evidence="4" id="KW-0479">Metal-binding</keyword>
<dbReference type="Pfam" id="PF04055">
    <property type="entry name" value="Radical_SAM"/>
    <property type="match status" value="1"/>
</dbReference>
<dbReference type="Pfam" id="PF13186">
    <property type="entry name" value="SPASM"/>
    <property type="match status" value="1"/>
</dbReference>
<dbReference type="SFLD" id="SFLDS00029">
    <property type="entry name" value="Radical_SAM"/>
    <property type="match status" value="1"/>
</dbReference>
<keyword evidence="6" id="KW-0411">Iron-sulfur</keyword>
<evidence type="ECO:0000256" key="5">
    <source>
        <dbReference type="ARBA" id="ARBA00023004"/>
    </source>
</evidence>
<dbReference type="EMBL" id="SGBC01000004">
    <property type="protein sequence ID" value="RZD15643.1"/>
    <property type="molecule type" value="Genomic_DNA"/>
</dbReference>
<dbReference type="SUPFAM" id="SSF102114">
    <property type="entry name" value="Radical SAM enzymes"/>
    <property type="match status" value="1"/>
</dbReference>
<dbReference type="PANTHER" id="PTHR11228">
    <property type="entry name" value="RADICAL SAM DOMAIN PROTEIN"/>
    <property type="match status" value="1"/>
</dbReference>
<evidence type="ECO:0000256" key="1">
    <source>
        <dbReference type="ARBA" id="ARBA00001966"/>
    </source>
</evidence>
<dbReference type="GO" id="GO:0046872">
    <property type="term" value="F:metal ion binding"/>
    <property type="evidence" value="ECO:0007669"/>
    <property type="project" value="UniProtKB-KW"/>
</dbReference>
<dbReference type="InterPro" id="IPR023885">
    <property type="entry name" value="4Fe4S-binding_SPASM_dom"/>
</dbReference>
<keyword evidence="3" id="KW-0949">S-adenosyl-L-methionine</keyword>
<sequence>MDSYADNKKNEFYIQWHFMDSCNLRCIHCYQNDYLFKEPDLNNLNIIFRKLDDALAKWKMNGFVSLTGGEPFLSPSSLFYVAELIENSPNFQNVAILSNGTLIGENIIKEIKRFKKITEIQISIDGPNAQIHESIRGKGTFLKTVETVKKLVGAGLKTSIMFTVHKKNMDYAEDMLYLAKELKVNALTVERMTTMNEEEKKEFFINPYDLERIYKNIYEKSKVIFAESATRLITSRPLWNLVDENAGGFCPVGLSSVCILHDGTVLPCRRLYLPLGNIIEEGLFKIWYGSKILWDMRNKKNISDNSGAHTQSACSDINCSHFKRCGGCKAISYYYHGNIHEKDPQCWLS</sequence>
<organism evidence="8 9">
    <name type="scientific">Acididesulfobacter guangdongensis</name>
    <dbReference type="NCBI Taxonomy" id="2597225"/>
    <lineage>
        <taxon>Bacteria</taxon>
        <taxon>Deltaproteobacteria</taxon>
        <taxon>Candidatus Acidulodesulfobacterales</taxon>
        <taxon>Candidatus Acididesulfobacter</taxon>
    </lineage>
</organism>
<dbReference type="InterPro" id="IPR007197">
    <property type="entry name" value="rSAM"/>
</dbReference>
<feature type="domain" description="Radical SAM core" evidence="7">
    <location>
        <begin position="8"/>
        <end position="223"/>
    </location>
</feature>
<keyword evidence="2" id="KW-0004">4Fe-4S</keyword>
<gene>
    <name evidence="8" type="ORF">EVJ46_08905</name>
</gene>
<evidence type="ECO:0000256" key="2">
    <source>
        <dbReference type="ARBA" id="ARBA00022485"/>
    </source>
</evidence>
<proteinExistence type="predicted"/>
<dbReference type="InterPro" id="IPR006638">
    <property type="entry name" value="Elp3/MiaA/NifB-like_rSAM"/>
</dbReference>
<dbReference type="SFLD" id="SFLDG01067">
    <property type="entry name" value="SPASM/twitch_domain_containing"/>
    <property type="match status" value="1"/>
</dbReference>
<dbReference type="Proteomes" id="UP000316562">
    <property type="component" value="Unassembled WGS sequence"/>
</dbReference>
<accession>A0A519BEF0</accession>
<protein>
    <submittedName>
        <fullName evidence="8">Radical SAM protein</fullName>
    </submittedName>
</protein>
<comment type="caution">
    <text evidence="8">The sequence shown here is derived from an EMBL/GenBank/DDBJ whole genome shotgun (WGS) entry which is preliminary data.</text>
</comment>
<keyword evidence="5" id="KW-0408">Iron</keyword>
<dbReference type="InterPro" id="IPR013785">
    <property type="entry name" value="Aldolase_TIM"/>
</dbReference>
<dbReference type="Gene3D" id="3.20.20.70">
    <property type="entry name" value="Aldolase class I"/>
    <property type="match status" value="1"/>
</dbReference>
<dbReference type="SFLD" id="SFLDG01386">
    <property type="entry name" value="main_SPASM_domain-containing"/>
    <property type="match status" value="1"/>
</dbReference>
<dbReference type="InterPro" id="IPR017200">
    <property type="entry name" value="PqqE-like"/>
</dbReference>
<evidence type="ECO:0000259" key="7">
    <source>
        <dbReference type="PROSITE" id="PS51918"/>
    </source>
</evidence>
<dbReference type="GO" id="GO:0051539">
    <property type="term" value="F:4 iron, 4 sulfur cluster binding"/>
    <property type="evidence" value="ECO:0007669"/>
    <property type="project" value="UniProtKB-KW"/>
</dbReference>